<dbReference type="PANTHER" id="PTHR43562">
    <property type="entry name" value="NAPA-TYPE SODIUM/HYDROGEN ANTIPORTER"/>
    <property type="match status" value="1"/>
</dbReference>
<feature type="domain" description="Cation/H+ exchanger transmembrane" evidence="12">
    <location>
        <begin position="11"/>
        <end position="380"/>
    </location>
</feature>
<keyword evidence="6 11" id="KW-1133">Transmembrane helix</keyword>
<dbReference type="Proteomes" id="UP001519289">
    <property type="component" value="Unassembled WGS sequence"/>
</dbReference>
<evidence type="ECO:0000256" key="3">
    <source>
        <dbReference type="ARBA" id="ARBA00022448"/>
    </source>
</evidence>
<evidence type="ECO:0000256" key="4">
    <source>
        <dbReference type="ARBA" id="ARBA00022449"/>
    </source>
</evidence>
<keyword evidence="5 11" id="KW-0812">Transmembrane</keyword>
<evidence type="ECO:0000256" key="8">
    <source>
        <dbReference type="ARBA" id="ARBA00023065"/>
    </source>
</evidence>
<feature type="transmembrane region" description="Helical" evidence="11">
    <location>
        <begin position="239"/>
        <end position="257"/>
    </location>
</feature>
<comment type="subcellular location">
    <subcellularLocation>
        <location evidence="1">Membrane</location>
        <topology evidence="1">Multi-pass membrane protein</topology>
    </subcellularLocation>
</comment>
<gene>
    <name evidence="13" type="ORF">J2Z79_002195</name>
</gene>
<dbReference type="InterPro" id="IPR038770">
    <property type="entry name" value="Na+/solute_symporter_sf"/>
</dbReference>
<sequence>MSFLLETCIILLAVLVAGRLSQRLGQPAVLGQLLVGVLFGPAVLGWLHPGPLISEVAEIGVVLLMFIAGLETQFEDIKRNALAATLVAVLGVALPFVGGWLLSSGWGFDSPTAIFTGVLLVATSVSISAQTLKELGYLRSRPGVTILAAAVLDDVLGIIVLSVVLGSLGASGGGGHGAEPLPLLLGKMAGFFAVAIVVGYTLLPAVMRRVARMESGLPLLTVAISVALAFAWAAEFTGLAGIIGSYLVGLMLSLTELREKIMHEVEHIAYAFFVPFFFANVGLSATFAGMAGSFLVFVIVLVLVAVATKIVGCGAGALLARFPLREATGVGVGMMARGEVGLIVATIGLDAGLLPPELYTGMVFVSLGTTLLTPPLLKMVFRARPGDQEQALPASE</sequence>
<dbReference type="EMBL" id="JAGGLG010000017">
    <property type="protein sequence ID" value="MBP2018780.1"/>
    <property type="molecule type" value="Genomic_DNA"/>
</dbReference>
<feature type="transmembrane region" description="Helical" evidence="11">
    <location>
        <begin position="144"/>
        <end position="164"/>
    </location>
</feature>
<dbReference type="InterPro" id="IPR006153">
    <property type="entry name" value="Cation/H_exchanger_TM"/>
</dbReference>
<dbReference type="Gene3D" id="1.20.1530.20">
    <property type="match status" value="1"/>
</dbReference>
<feature type="transmembrane region" description="Helical" evidence="11">
    <location>
        <begin position="49"/>
        <end position="70"/>
    </location>
</feature>
<feature type="transmembrane region" description="Helical" evidence="11">
    <location>
        <begin position="82"/>
        <end position="102"/>
    </location>
</feature>
<dbReference type="Pfam" id="PF00999">
    <property type="entry name" value="Na_H_Exchanger"/>
    <property type="match status" value="1"/>
</dbReference>
<evidence type="ECO:0000256" key="7">
    <source>
        <dbReference type="ARBA" id="ARBA00023053"/>
    </source>
</evidence>
<name>A0ABS4JV29_9FIRM</name>
<keyword evidence="9 11" id="KW-0472">Membrane</keyword>
<evidence type="ECO:0000313" key="13">
    <source>
        <dbReference type="EMBL" id="MBP2018780.1"/>
    </source>
</evidence>
<keyword evidence="8" id="KW-0406">Ion transport</keyword>
<keyword evidence="7" id="KW-0915">Sodium</keyword>
<dbReference type="PANTHER" id="PTHR43562:SF3">
    <property type="entry name" value="SODIUM ION_PROTON EXCHANGER (EUROFUNG)"/>
    <property type="match status" value="1"/>
</dbReference>
<organism evidence="13 14">
    <name type="scientific">Symbiobacterium terraclitae</name>
    <dbReference type="NCBI Taxonomy" id="557451"/>
    <lineage>
        <taxon>Bacteria</taxon>
        <taxon>Bacillati</taxon>
        <taxon>Bacillota</taxon>
        <taxon>Clostridia</taxon>
        <taxon>Eubacteriales</taxon>
        <taxon>Symbiobacteriaceae</taxon>
        <taxon>Symbiobacterium</taxon>
    </lineage>
</organism>
<keyword evidence="3" id="KW-0813">Transport</keyword>
<reference evidence="13 14" key="1">
    <citation type="submission" date="2021-03" db="EMBL/GenBank/DDBJ databases">
        <title>Genomic Encyclopedia of Type Strains, Phase IV (KMG-IV): sequencing the most valuable type-strain genomes for metagenomic binning, comparative biology and taxonomic classification.</title>
        <authorList>
            <person name="Goeker M."/>
        </authorList>
    </citation>
    <scope>NUCLEOTIDE SEQUENCE [LARGE SCALE GENOMIC DNA]</scope>
    <source>
        <strain evidence="13 14">DSM 27138</strain>
    </source>
</reference>
<feature type="transmembrane region" description="Helical" evidence="11">
    <location>
        <begin position="215"/>
        <end position="233"/>
    </location>
</feature>
<comment type="similarity">
    <text evidence="2">Belongs to the monovalent cation:proton antiporter 2 (CPA2) transporter (TC 2.A.37) family.</text>
</comment>
<feature type="transmembrane region" description="Helical" evidence="11">
    <location>
        <begin position="114"/>
        <end position="132"/>
    </location>
</feature>
<feature type="transmembrane region" description="Helical" evidence="11">
    <location>
        <begin position="332"/>
        <end position="352"/>
    </location>
</feature>
<keyword evidence="14" id="KW-1185">Reference proteome</keyword>
<evidence type="ECO:0000256" key="6">
    <source>
        <dbReference type="ARBA" id="ARBA00022989"/>
    </source>
</evidence>
<evidence type="ECO:0000256" key="1">
    <source>
        <dbReference type="ARBA" id="ARBA00004141"/>
    </source>
</evidence>
<keyword evidence="10" id="KW-0739">Sodium transport</keyword>
<evidence type="ECO:0000256" key="2">
    <source>
        <dbReference type="ARBA" id="ARBA00005551"/>
    </source>
</evidence>
<feature type="transmembrane region" description="Helical" evidence="11">
    <location>
        <begin position="294"/>
        <end position="320"/>
    </location>
</feature>
<keyword evidence="4" id="KW-0050">Antiport</keyword>
<evidence type="ECO:0000256" key="9">
    <source>
        <dbReference type="ARBA" id="ARBA00023136"/>
    </source>
</evidence>
<protein>
    <submittedName>
        <fullName evidence="13">Kef-type K+ transport system membrane component KefB</fullName>
    </submittedName>
</protein>
<evidence type="ECO:0000256" key="10">
    <source>
        <dbReference type="ARBA" id="ARBA00023201"/>
    </source>
</evidence>
<evidence type="ECO:0000259" key="12">
    <source>
        <dbReference type="Pfam" id="PF00999"/>
    </source>
</evidence>
<proteinExistence type="inferred from homology"/>
<accession>A0ABS4JV29</accession>
<comment type="caution">
    <text evidence="13">The sequence shown here is derived from an EMBL/GenBank/DDBJ whole genome shotgun (WGS) entry which is preliminary data.</text>
</comment>
<feature type="transmembrane region" description="Helical" evidence="11">
    <location>
        <begin position="358"/>
        <end position="377"/>
    </location>
</feature>
<feature type="transmembrane region" description="Helical" evidence="11">
    <location>
        <begin position="184"/>
        <end position="203"/>
    </location>
</feature>
<evidence type="ECO:0000313" key="14">
    <source>
        <dbReference type="Proteomes" id="UP001519289"/>
    </source>
</evidence>
<dbReference type="RefSeq" id="WP_209466906.1">
    <property type="nucleotide sequence ID" value="NZ_JAGGLG010000017.1"/>
</dbReference>
<evidence type="ECO:0000256" key="11">
    <source>
        <dbReference type="SAM" id="Phobius"/>
    </source>
</evidence>
<feature type="transmembrane region" description="Helical" evidence="11">
    <location>
        <begin position="269"/>
        <end position="288"/>
    </location>
</feature>
<evidence type="ECO:0000256" key="5">
    <source>
        <dbReference type="ARBA" id="ARBA00022692"/>
    </source>
</evidence>